<evidence type="ECO:0000313" key="4">
    <source>
        <dbReference type="Proteomes" id="UP000274920"/>
    </source>
</evidence>
<evidence type="ECO:0008006" key="5">
    <source>
        <dbReference type="Google" id="ProtNLM"/>
    </source>
</evidence>
<name>A0A3R8L0P3_9FIRM</name>
<feature type="compositionally biased region" description="Basic residues" evidence="2">
    <location>
        <begin position="1"/>
        <end position="11"/>
    </location>
</feature>
<protein>
    <recommendedName>
        <fullName evidence="5">Transposase (putative) YhgA-like domain-containing protein</fullName>
    </recommendedName>
</protein>
<accession>A0A3R8L0P3</accession>
<gene>
    <name evidence="3" type="ORF">EBB54_14690</name>
</gene>
<comment type="caution">
    <text evidence="3">The sequence shown here is derived from an EMBL/GenBank/DDBJ whole genome shotgun (WGS) entry which is preliminary data.</text>
</comment>
<dbReference type="RefSeq" id="WP_125127932.1">
    <property type="nucleotide sequence ID" value="NZ_RHJS01000002.1"/>
</dbReference>
<dbReference type="EMBL" id="RHJS01000002">
    <property type="protein sequence ID" value="RRK32467.1"/>
    <property type="molecule type" value="Genomic_DNA"/>
</dbReference>
<dbReference type="AlphaFoldDB" id="A0A3R8L0P3"/>
<dbReference type="Proteomes" id="UP000274920">
    <property type="component" value="Unassembled WGS sequence"/>
</dbReference>
<keyword evidence="1" id="KW-0175">Coiled coil</keyword>
<proteinExistence type="predicted"/>
<feature type="coiled-coil region" evidence="1">
    <location>
        <begin position="277"/>
        <end position="311"/>
    </location>
</feature>
<reference evidence="3" key="1">
    <citation type="submission" date="2018-10" db="EMBL/GenBank/DDBJ databases">
        <title>Schaedlerella arabinophila gen. nov. sp. nov., isolated from the mouse intestinal tract and comparative analysis with the genome of the closely related altered Schaedler flora strain ASF502.</title>
        <authorList>
            <person name="Miyake S."/>
            <person name="Soh M."/>
            <person name="Seedorf H."/>
        </authorList>
    </citation>
    <scope>NUCLEOTIDE SEQUENCE [LARGE SCALE GENOMIC DNA]</scope>
    <source>
        <strain evidence="3">DSM 106076</strain>
    </source>
</reference>
<sequence length="336" mass="39525">MKQKRAARKRARCTEVAAVSAKQQGTQARMTKKENREHKSSVFADLFYEDETAEKNLLSLYNALHSTNYRSEKKIHKIRVENVLYKNFKNDISFEMDHKVIVFGEHQATINKNMPLRFLMYVGRAYEQLIETRARYWRRLVKIPTPEFYTFYNGIEDFTQEEELHLSDSFLNPTAANPLELTVKIININSDKGHDILKKCRVLREYSLFVDTVRKYDKEEDSLKKAINECIANGILADYLERKGSEVTNMLIAEYDYEEDIRANREEAREEAIEEVWDAAQKEVEAAKEDAQAAKEEIEKYSRLILRLTGEGKNDMIIRIAEDNVLRERLYQEYHL</sequence>
<evidence type="ECO:0000256" key="2">
    <source>
        <dbReference type="SAM" id="MobiDB-lite"/>
    </source>
</evidence>
<keyword evidence="4" id="KW-1185">Reference proteome</keyword>
<organism evidence="3 4">
    <name type="scientific">Schaedlerella arabinosiphila</name>
    <dbReference type="NCBI Taxonomy" id="2044587"/>
    <lineage>
        <taxon>Bacteria</taxon>
        <taxon>Bacillati</taxon>
        <taxon>Bacillota</taxon>
        <taxon>Clostridia</taxon>
        <taxon>Lachnospirales</taxon>
        <taxon>Lachnospiraceae</taxon>
        <taxon>Schaedlerella</taxon>
    </lineage>
</organism>
<feature type="region of interest" description="Disordered" evidence="2">
    <location>
        <begin position="1"/>
        <end position="35"/>
    </location>
</feature>
<evidence type="ECO:0000256" key="1">
    <source>
        <dbReference type="SAM" id="Coils"/>
    </source>
</evidence>
<evidence type="ECO:0000313" key="3">
    <source>
        <dbReference type="EMBL" id="RRK32467.1"/>
    </source>
</evidence>